<dbReference type="Pfam" id="PF11335">
    <property type="entry name" value="DUF3137"/>
    <property type="match status" value="1"/>
</dbReference>
<comment type="caution">
    <text evidence="2">The sequence shown here is derived from an EMBL/GenBank/DDBJ whole genome shotgun (WGS) entry which is preliminary data.</text>
</comment>
<dbReference type="EMBL" id="BAZW01000018">
    <property type="protein sequence ID" value="GAO30098.1"/>
    <property type="molecule type" value="Genomic_DNA"/>
</dbReference>
<keyword evidence="1" id="KW-0472">Membrane</keyword>
<reference evidence="2 3" key="1">
    <citation type="journal article" date="2015" name="Microbes Environ.">
        <title>Distribution and evolution of nitrogen fixation genes in the phylum bacteroidetes.</title>
        <authorList>
            <person name="Inoue J."/>
            <person name="Oshima K."/>
            <person name="Suda W."/>
            <person name="Sakamoto M."/>
            <person name="Iino T."/>
            <person name="Noda S."/>
            <person name="Hongoh Y."/>
            <person name="Hattori M."/>
            <person name="Ohkuma M."/>
        </authorList>
    </citation>
    <scope>NUCLEOTIDE SEQUENCE [LARGE SCALE GENOMIC DNA]</scope>
    <source>
        <strain evidence="2">JCM 15548</strain>
    </source>
</reference>
<dbReference type="STRING" id="1236989.JCM15548_12350"/>
<feature type="transmembrane region" description="Helical" evidence="1">
    <location>
        <begin position="57"/>
        <end position="74"/>
    </location>
</feature>
<organism evidence="2 3">
    <name type="scientific">Geofilum rubicundum JCM 15548</name>
    <dbReference type="NCBI Taxonomy" id="1236989"/>
    <lineage>
        <taxon>Bacteria</taxon>
        <taxon>Pseudomonadati</taxon>
        <taxon>Bacteroidota</taxon>
        <taxon>Bacteroidia</taxon>
        <taxon>Marinilabiliales</taxon>
        <taxon>Marinilabiliaceae</taxon>
        <taxon>Geofilum</taxon>
    </lineage>
</organism>
<proteinExistence type="predicted"/>
<evidence type="ECO:0000256" key="1">
    <source>
        <dbReference type="SAM" id="Phobius"/>
    </source>
</evidence>
<evidence type="ECO:0000313" key="3">
    <source>
        <dbReference type="Proteomes" id="UP000032900"/>
    </source>
</evidence>
<name>A0A0E9LXR7_9BACT</name>
<accession>A0A0E9LXR7</accession>
<dbReference type="InterPro" id="IPR021484">
    <property type="entry name" value="DUF3137"/>
</dbReference>
<keyword evidence="1" id="KW-0812">Transmembrane</keyword>
<keyword evidence="3" id="KW-1185">Reference proteome</keyword>
<feature type="transmembrane region" description="Helical" evidence="1">
    <location>
        <begin position="33"/>
        <end position="51"/>
    </location>
</feature>
<dbReference type="Proteomes" id="UP000032900">
    <property type="component" value="Unassembled WGS sequence"/>
</dbReference>
<protein>
    <recommendedName>
        <fullName evidence="4">Galanin</fullName>
    </recommendedName>
</protein>
<dbReference type="OrthoDB" id="1119148at2"/>
<evidence type="ECO:0008006" key="4">
    <source>
        <dbReference type="Google" id="ProtNLM"/>
    </source>
</evidence>
<gene>
    <name evidence="2" type="ORF">JCM15548_12350</name>
</gene>
<keyword evidence="1" id="KW-1133">Transmembrane helix</keyword>
<dbReference type="RefSeq" id="WP_062124849.1">
    <property type="nucleotide sequence ID" value="NZ_BAZW01000018.1"/>
</dbReference>
<evidence type="ECO:0000313" key="2">
    <source>
        <dbReference type="EMBL" id="GAO30098.1"/>
    </source>
</evidence>
<dbReference type="AlphaFoldDB" id="A0A0E9LXR7"/>
<sequence length="310" mass="36557">MKTPPKSFDEIFEKISPNLQLLEEVRKNRAKDILLWEILGITSLALIFLVFNLGLYFLGAIIILFILYCVGMVFEKLDVATKDLAPKFKKTVILALLDYFYDHVEYIPNQRMSIHLLNKSLLIRKFVYKHWGEDFITCRIGHTDVYFSEIETFHLNQQKSTFRGVFIAVMFNKQFSTKTVVINRKDSTLFRKAKLNLFGDMKKANYVKLESIEFNKNFLVIAEDQIEARFKLTPALMEMMLAYKKKLNTTVSFSFIENYLYITIQSDKNLFEPRLLKPLNDKKFIENNYLYLDLLTTVVKDLDLNTRIWL</sequence>